<evidence type="ECO:0000259" key="1">
    <source>
        <dbReference type="Pfam" id="PF01408"/>
    </source>
</evidence>
<dbReference type="Gene3D" id="3.40.50.720">
    <property type="entry name" value="NAD(P)-binding Rossmann-like Domain"/>
    <property type="match status" value="1"/>
</dbReference>
<feature type="domain" description="Gfo/Idh/MocA-like oxidoreductase N-terminal" evidence="1">
    <location>
        <begin position="3"/>
        <end position="120"/>
    </location>
</feature>
<dbReference type="PANTHER" id="PTHR43054:SF1">
    <property type="entry name" value="SCYLLO-INOSITOL 2-DEHYDROGENASE (NADP(+)) IOLU"/>
    <property type="match status" value="1"/>
</dbReference>
<reference evidence="3" key="1">
    <citation type="journal article" date="2021" name="PeerJ">
        <title>Extensive microbial diversity within the chicken gut microbiome revealed by metagenomics and culture.</title>
        <authorList>
            <person name="Gilroy R."/>
            <person name="Ravi A."/>
            <person name="Getino M."/>
            <person name="Pursley I."/>
            <person name="Horton D.L."/>
            <person name="Alikhan N.F."/>
            <person name="Baker D."/>
            <person name="Gharbi K."/>
            <person name="Hall N."/>
            <person name="Watson M."/>
            <person name="Adriaenssens E.M."/>
            <person name="Foster-Nyarko E."/>
            <person name="Jarju S."/>
            <person name="Secka A."/>
            <person name="Antonio M."/>
            <person name="Oren A."/>
            <person name="Chaudhuri R.R."/>
            <person name="La Ragione R."/>
            <person name="Hildebrand F."/>
            <person name="Pallen M.J."/>
        </authorList>
    </citation>
    <scope>NUCLEOTIDE SEQUENCE</scope>
    <source>
        <strain evidence="3">ChiGjej4B4-12881</strain>
    </source>
</reference>
<dbReference type="Gene3D" id="3.30.360.10">
    <property type="entry name" value="Dihydrodipicolinate Reductase, domain 2"/>
    <property type="match status" value="1"/>
</dbReference>
<dbReference type="PANTHER" id="PTHR43054">
    <property type="match status" value="1"/>
</dbReference>
<dbReference type="SUPFAM" id="SSF55347">
    <property type="entry name" value="Glyceraldehyde-3-phosphate dehydrogenase-like, C-terminal domain"/>
    <property type="match status" value="1"/>
</dbReference>
<dbReference type="SUPFAM" id="SSF51735">
    <property type="entry name" value="NAD(P)-binding Rossmann-fold domains"/>
    <property type="match status" value="1"/>
</dbReference>
<name>A0A9D1W375_9FIRM</name>
<feature type="domain" description="GFO/IDH/MocA-like oxidoreductase" evidence="2">
    <location>
        <begin position="138"/>
        <end position="248"/>
    </location>
</feature>
<dbReference type="InterPro" id="IPR055170">
    <property type="entry name" value="GFO_IDH_MocA-like_dom"/>
</dbReference>
<dbReference type="Proteomes" id="UP000886780">
    <property type="component" value="Unassembled WGS sequence"/>
</dbReference>
<dbReference type="InterPro" id="IPR000683">
    <property type="entry name" value="Gfo/Idh/MocA-like_OxRdtase_N"/>
</dbReference>
<accession>A0A9D1W375</accession>
<dbReference type="Pfam" id="PF01408">
    <property type="entry name" value="GFO_IDH_MocA"/>
    <property type="match status" value="1"/>
</dbReference>
<sequence length="340" mass="37732">MSIRIGTIGSGKIVEQFLTAVKNCQGVEYGVAYSRTEERAREFAEKMGAPASCHDLEGLVHSDLADCIYVASPNSLHFQQAKAALEAGKHVIVEKPAVSNLGEWKILEETARRNGVFLMEAVRHVYDPAMDAIRRGMGEIGTVRRASLRYCQYSSRYDKFRRGVVENAFNPELSNGALMDIGVYCVRMMGELFGYPEALLAHGIFLKNGVDGAGSILGIYPGMDVELSYSKIADGKIGCEIQGEDGTLVFSGVARPGNVALFRRGGEREVLWEEEDGWNLEYEIRTFAGWMERGDLRAADYRRALEMSGLEMKILDAARRQMGIVFPADGKGNQRVWHMI</sequence>
<dbReference type="AlphaFoldDB" id="A0A9D1W375"/>
<dbReference type="GO" id="GO:0000166">
    <property type="term" value="F:nucleotide binding"/>
    <property type="evidence" value="ECO:0007669"/>
    <property type="project" value="InterPro"/>
</dbReference>
<evidence type="ECO:0000259" key="2">
    <source>
        <dbReference type="Pfam" id="PF22725"/>
    </source>
</evidence>
<reference evidence="3" key="2">
    <citation type="submission" date="2021-04" db="EMBL/GenBank/DDBJ databases">
        <authorList>
            <person name="Gilroy R."/>
        </authorList>
    </citation>
    <scope>NUCLEOTIDE SEQUENCE</scope>
    <source>
        <strain evidence="3">ChiGjej4B4-12881</strain>
    </source>
</reference>
<dbReference type="InterPro" id="IPR036291">
    <property type="entry name" value="NAD(P)-bd_dom_sf"/>
</dbReference>
<gene>
    <name evidence="3" type="ORF">IAA28_02065</name>
</gene>
<dbReference type="Pfam" id="PF22725">
    <property type="entry name" value="GFO_IDH_MocA_C3"/>
    <property type="match status" value="1"/>
</dbReference>
<evidence type="ECO:0000313" key="3">
    <source>
        <dbReference type="EMBL" id="HIX51574.1"/>
    </source>
</evidence>
<protein>
    <submittedName>
        <fullName evidence="3">Gfo/Idh/MocA family oxidoreductase</fullName>
    </submittedName>
</protein>
<organism evidence="3 4">
    <name type="scientific">Candidatus Lachnoclostridium stercoripullorum</name>
    <dbReference type="NCBI Taxonomy" id="2838635"/>
    <lineage>
        <taxon>Bacteria</taxon>
        <taxon>Bacillati</taxon>
        <taxon>Bacillota</taxon>
        <taxon>Clostridia</taxon>
        <taxon>Lachnospirales</taxon>
        <taxon>Lachnospiraceae</taxon>
    </lineage>
</organism>
<dbReference type="EMBL" id="DXEU01000037">
    <property type="protein sequence ID" value="HIX51574.1"/>
    <property type="molecule type" value="Genomic_DNA"/>
</dbReference>
<proteinExistence type="predicted"/>
<comment type="caution">
    <text evidence="3">The sequence shown here is derived from an EMBL/GenBank/DDBJ whole genome shotgun (WGS) entry which is preliminary data.</text>
</comment>
<evidence type="ECO:0000313" key="4">
    <source>
        <dbReference type="Proteomes" id="UP000886780"/>
    </source>
</evidence>